<evidence type="ECO:0000313" key="3">
    <source>
        <dbReference type="Proteomes" id="UP000001514"/>
    </source>
</evidence>
<feature type="region of interest" description="Disordered" evidence="1">
    <location>
        <begin position="126"/>
        <end position="167"/>
    </location>
</feature>
<evidence type="ECO:0000313" key="2">
    <source>
        <dbReference type="EMBL" id="EFJ15861.1"/>
    </source>
</evidence>
<dbReference type="PANTHER" id="PTHR34686:SF1">
    <property type="entry name" value="MATERNAL EFFECT EMBRYO ARREST 59"/>
    <property type="match status" value="1"/>
</dbReference>
<dbReference type="InParanoid" id="D8SIF6"/>
<dbReference type="EMBL" id="GL377621">
    <property type="protein sequence ID" value="EFJ15861.1"/>
    <property type="molecule type" value="Genomic_DNA"/>
</dbReference>
<accession>D8SIF6</accession>
<feature type="region of interest" description="Disordered" evidence="1">
    <location>
        <begin position="1"/>
        <end position="20"/>
    </location>
</feature>
<dbReference type="AlphaFoldDB" id="D8SIF6"/>
<sequence>MKPSRSDEIQSPEAEQRRAKEVQAHFELIAPKRPIKPARSEPGSNAGGAIAAADAPADQQIPEHAKLLDLEARSEPLNTRGGLVGDDSYAENEYYKDLIAAENGQHHTTGTGFIDAGAAQGSSSFQLVDDYGNAPFSSNSVKSNPATNDWVPAPGLAPSTKPRRRSN</sequence>
<dbReference type="OrthoDB" id="1918800at2759"/>
<dbReference type="FunCoup" id="D8SIF6">
    <property type="interactions" value="1378"/>
</dbReference>
<proteinExistence type="predicted"/>
<organism evidence="3">
    <name type="scientific">Selaginella moellendorffii</name>
    <name type="common">Spikemoss</name>
    <dbReference type="NCBI Taxonomy" id="88036"/>
    <lineage>
        <taxon>Eukaryota</taxon>
        <taxon>Viridiplantae</taxon>
        <taxon>Streptophyta</taxon>
        <taxon>Embryophyta</taxon>
        <taxon>Tracheophyta</taxon>
        <taxon>Lycopodiopsida</taxon>
        <taxon>Selaginellales</taxon>
        <taxon>Selaginellaceae</taxon>
        <taxon>Selaginella</taxon>
    </lineage>
</organism>
<reference evidence="2 3" key="1">
    <citation type="journal article" date="2011" name="Science">
        <title>The Selaginella genome identifies genetic changes associated with the evolution of vascular plants.</title>
        <authorList>
            <person name="Banks J.A."/>
            <person name="Nishiyama T."/>
            <person name="Hasebe M."/>
            <person name="Bowman J.L."/>
            <person name="Gribskov M."/>
            <person name="dePamphilis C."/>
            <person name="Albert V.A."/>
            <person name="Aono N."/>
            <person name="Aoyama T."/>
            <person name="Ambrose B.A."/>
            <person name="Ashton N.W."/>
            <person name="Axtell M.J."/>
            <person name="Barker E."/>
            <person name="Barker M.S."/>
            <person name="Bennetzen J.L."/>
            <person name="Bonawitz N.D."/>
            <person name="Chapple C."/>
            <person name="Cheng C."/>
            <person name="Correa L.G."/>
            <person name="Dacre M."/>
            <person name="DeBarry J."/>
            <person name="Dreyer I."/>
            <person name="Elias M."/>
            <person name="Engstrom E.M."/>
            <person name="Estelle M."/>
            <person name="Feng L."/>
            <person name="Finet C."/>
            <person name="Floyd S.K."/>
            <person name="Frommer W.B."/>
            <person name="Fujita T."/>
            <person name="Gramzow L."/>
            <person name="Gutensohn M."/>
            <person name="Harholt J."/>
            <person name="Hattori M."/>
            <person name="Heyl A."/>
            <person name="Hirai T."/>
            <person name="Hiwatashi Y."/>
            <person name="Ishikawa M."/>
            <person name="Iwata M."/>
            <person name="Karol K.G."/>
            <person name="Koehler B."/>
            <person name="Kolukisaoglu U."/>
            <person name="Kubo M."/>
            <person name="Kurata T."/>
            <person name="Lalonde S."/>
            <person name="Li K."/>
            <person name="Li Y."/>
            <person name="Litt A."/>
            <person name="Lyons E."/>
            <person name="Manning G."/>
            <person name="Maruyama T."/>
            <person name="Michael T.P."/>
            <person name="Mikami K."/>
            <person name="Miyazaki S."/>
            <person name="Morinaga S."/>
            <person name="Murata T."/>
            <person name="Mueller-Roeber B."/>
            <person name="Nelson D.R."/>
            <person name="Obara M."/>
            <person name="Oguri Y."/>
            <person name="Olmstead R.G."/>
            <person name="Onodera N."/>
            <person name="Petersen B.L."/>
            <person name="Pils B."/>
            <person name="Prigge M."/>
            <person name="Rensing S.A."/>
            <person name="Riano-Pachon D.M."/>
            <person name="Roberts A.W."/>
            <person name="Sato Y."/>
            <person name="Scheller H.V."/>
            <person name="Schulz B."/>
            <person name="Schulz C."/>
            <person name="Shakirov E.V."/>
            <person name="Shibagaki N."/>
            <person name="Shinohara N."/>
            <person name="Shippen D.E."/>
            <person name="Soerensen I."/>
            <person name="Sotooka R."/>
            <person name="Sugimoto N."/>
            <person name="Sugita M."/>
            <person name="Sumikawa N."/>
            <person name="Tanurdzic M."/>
            <person name="Theissen G."/>
            <person name="Ulvskov P."/>
            <person name="Wakazuki S."/>
            <person name="Weng J.K."/>
            <person name="Willats W.W."/>
            <person name="Wipf D."/>
            <person name="Wolf P.G."/>
            <person name="Yang L."/>
            <person name="Zimmer A.D."/>
            <person name="Zhu Q."/>
            <person name="Mitros T."/>
            <person name="Hellsten U."/>
            <person name="Loque D."/>
            <person name="Otillar R."/>
            <person name="Salamov A."/>
            <person name="Schmutz J."/>
            <person name="Shapiro H."/>
            <person name="Lindquist E."/>
            <person name="Lucas S."/>
            <person name="Rokhsar D."/>
            <person name="Grigoriev I.V."/>
        </authorList>
    </citation>
    <scope>NUCLEOTIDE SEQUENCE [LARGE SCALE GENOMIC DNA]</scope>
</reference>
<dbReference type="Proteomes" id="UP000001514">
    <property type="component" value="Unassembled WGS sequence"/>
</dbReference>
<gene>
    <name evidence="2" type="ORF">SELMODRAFT_179985</name>
</gene>
<keyword evidence="3" id="KW-1185">Reference proteome</keyword>
<dbReference type="OMA" id="MVGQWTV"/>
<dbReference type="eggNOG" id="ENOG502S9Q3">
    <property type="taxonomic scope" value="Eukaryota"/>
</dbReference>
<dbReference type="PANTHER" id="PTHR34686">
    <property type="entry name" value="MATERNAL EFFECT EMBRYO ARREST PROTEIN"/>
    <property type="match status" value="1"/>
</dbReference>
<dbReference type="Gramene" id="EFJ15861">
    <property type="protein sequence ID" value="EFJ15861"/>
    <property type="gene ID" value="SELMODRAFT_179985"/>
</dbReference>
<feature type="compositionally biased region" description="Polar residues" evidence="1">
    <location>
        <begin position="135"/>
        <end position="147"/>
    </location>
</feature>
<evidence type="ECO:0000256" key="1">
    <source>
        <dbReference type="SAM" id="MobiDB-lite"/>
    </source>
</evidence>
<dbReference type="HOGENOM" id="CLU_115166_0_0_1"/>
<dbReference type="STRING" id="88036.D8SIF6"/>
<protein>
    <submittedName>
        <fullName evidence="2">Uncharacterized protein</fullName>
    </submittedName>
</protein>
<dbReference type="KEGG" id="smo:SELMODRAFT_179985"/>
<feature type="compositionally biased region" description="Low complexity" evidence="1">
    <location>
        <begin position="47"/>
        <end position="57"/>
    </location>
</feature>
<feature type="region of interest" description="Disordered" evidence="1">
    <location>
        <begin position="28"/>
        <end position="57"/>
    </location>
</feature>
<name>D8SIF6_SELML</name>